<organism evidence="3 4">
    <name type="scientific">Wallemia mellicola</name>
    <dbReference type="NCBI Taxonomy" id="1708541"/>
    <lineage>
        <taxon>Eukaryota</taxon>
        <taxon>Fungi</taxon>
        <taxon>Dikarya</taxon>
        <taxon>Basidiomycota</taxon>
        <taxon>Wallemiomycotina</taxon>
        <taxon>Wallemiomycetes</taxon>
        <taxon>Wallemiales</taxon>
        <taxon>Wallemiaceae</taxon>
        <taxon>Wallemia</taxon>
    </lineage>
</organism>
<proteinExistence type="predicted"/>
<dbReference type="Proteomes" id="UP000310708">
    <property type="component" value="Unassembled WGS sequence"/>
</dbReference>
<dbReference type="PANTHER" id="PTHR12192:SF2">
    <property type="entry name" value="GLUTATHIONE-SPECIFIC GAMMA-GLUTAMYLCYCLOTRANSFERASE 2"/>
    <property type="match status" value="1"/>
</dbReference>
<sequence length="228" mass="25718">MNLLVFGYGSLLYKPVPHYIGRYPGYIKGFARRFAQSSNDHRGTPASPGRVATIIHSDEWQDYAKSHPCGAQDAFPEDDQVWGVVYEIAQEHSFAVKAYLDHREKNGYTEERLDVYGPDNKIKFRDVLIYVGRLDNPAFVGPEPLKELAMRIATHAGPSGTNKEYLYQLAEHVRLICPESTDHYLETLTAKVKEFEQAGFAPPLESKDSAIIDQLRRSKATDVTLTKA</sequence>
<dbReference type="EC" id="4.3.2.7" evidence="1"/>
<dbReference type="AlphaFoldDB" id="A0A4T0Q630"/>
<dbReference type="InterPro" id="IPR006840">
    <property type="entry name" value="ChaC"/>
</dbReference>
<evidence type="ECO:0000256" key="1">
    <source>
        <dbReference type="ARBA" id="ARBA00012344"/>
    </source>
</evidence>
<dbReference type="GO" id="GO:0061928">
    <property type="term" value="F:glutathione specific gamma-glutamylcyclotransferase activity"/>
    <property type="evidence" value="ECO:0007669"/>
    <property type="project" value="UniProtKB-EC"/>
</dbReference>
<reference evidence="3 4" key="1">
    <citation type="submission" date="2019-03" db="EMBL/GenBank/DDBJ databases">
        <title>Sequencing 25 genomes of Wallemia mellicola.</title>
        <authorList>
            <person name="Gostincar C."/>
        </authorList>
    </citation>
    <scope>NUCLEOTIDE SEQUENCE [LARGE SCALE GENOMIC DNA]</scope>
    <source>
        <strain evidence="3 4">EXF-757</strain>
    </source>
</reference>
<dbReference type="Pfam" id="PF04752">
    <property type="entry name" value="ChaC"/>
    <property type="match status" value="1"/>
</dbReference>
<keyword evidence="2" id="KW-0456">Lyase</keyword>
<dbReference type="EMBL" id="SPRX01000025">
    <property type="protein sequence ID" value="TIC65203.1"/>
    <property type="molecule type" value="Genomic_DNA"/>
</dbReference>
<name>A0A4T0Q630_9BASI</name>
<accession>A0A4T0Q630</accession>
<evidence type="ECO:0000256" key="2">
    <source>
        <dbReference type="ARBA" id="ARBA00023239"/>
    </source>
</evidence>
<comment type="caution">
    <text evidence="3">The sequence shown here is derived from an EMBL/GenBank/DDBJ whole genome shotgun (WGS) entry which is preliminary data.</text>
</comment>
<evidence type="ECO:0000313" key="4">
    <source>
        <dbReference type="Proteomes" id="UP000310708"/>
    </source>
</evidence>
<dbReference type="GO" id="GO:0006751">
    <property type="term" value="P:glutathione catabolic process"/>
    <property type="evidence" value="ECO:0007669"/>
    <property type="project" value="InterPro"/>
</dbReference>
<dbReference type="Gene3D" id="3.10.490.10">
    <property type="entry name" value="Gamma-glutamyl cyclotransferase-like"/>
    <property type="match status" value="1"/>
</dbReference>
<dbReference type="GO" id="GO:0005737">
    <property type="term" value="C:cytoplasm"/>
    <property type="evidence" value="ECO:0007669"/>
    <property type="project" value="TreeGrafter"/>
</dbReference>
<dbReference type="InterPro" id="IPR036568">
    <property type="entry name" value="GGCT-like_sf"/>
</dbReference>
<dbReference type="PANTHER" id="PTHR12192">
    <property type="entry name" value="CATION TRANSPORT PROTEIN CHAC-RELATED"/>
    <property type="match status" value="1"/>
</dbReference>
<dbReference type="CDD" id="cd06661">
    <property type="entry name" value="GGCT_like"/>
    <property type="match status" value="1"/>
</dbReference>
<dbReference type="SUPFAM" id="SSF110857">
    <property type="entry name" value="Gamma-glutamyl cyclotransferase-like"/>
    <property type="match status" value="1"/>
</dbReference>
<gene>
    <name evidence="3" type="ORF">E3Q01_02273</name>
</gene>
<dbReference type="InterPro" id="IPR013024">
    <property type="entry name" value="GGCT-like"/>
</dbReference>
<protein>
    <recommendedName>
        <fullName evidence="1">glutathione-specific gamma-glutamylcyclotransferase</fullName>
        <ecNumber evidence="1">4.3.2.7</ecNumber>
    </recommendedName>
</protein>
<evidence type="ECO:0000313" key="3">
    <source>
        <dbReference type="EMBL" id="TIC65203.1"/>
    </source>
</evidence>